<comment type="caution">
    <text evidence="1">The sequence shown here is derived from an EMBL/GenBank/DDBJ whole genome shotgun (WGS) entry which is preliminary data.</text>
</comment>
<evidence type="ECO:0000313" key="2">
    <source>
        <dbReference type="Proteomes" id="UP001296921"/>
    </source>
</evidence>
<gene>
    <name evidence="1" type="ORF">I2494_05300</name>
</gene>
<sequence length="93" mass="10568">MKKLTYLEWIKYLPKHDSLYSSSHCPACGSKGLSYQYFGFKGDDVGWKIIWCNSCNCGVKISRTKIPAESNSIIGDKEQESFLNAHAYLKLIL</sequence>
<proteinExistence type="predicted"/>
<dbReference type="RefSeq" id="WP_218466066.1">
    <property type="nucleotide sequence ID" value="NZ_JADRCR010000002.1"/>
</dbReference>
<reference evidence="1 2" key="1">
    <citation type="submission" date="2020-11" db="EMBL/GenBank/DDBJ databases">
        <title>Insectihabitans protaetiae gen. nov. sp. nov. and Insectihabitans allomyrinae sp. nov., isolated from larvae of Protaetia brevitarsis seulensis and Allomyrina dichotoma, respectively.</title>
        <authorList>
            <person name="Lee S.D."/>
            <person name="Byeon Y.-S."/>
            <person name="Kim S.-M."/>
            <person name="Yang H.L."/>
            <person name="Kim I.S."/>
        </authorList>
    </citation>
    <scope>NUCLEOTIDE SEQUENCE [LARGE SCALE GENOMIC DNA]</scope>
    <source>
        <strain evidence="1 2">BWR-B9</strain>
    </source>
</reference>
<dbReference type="EMBL" id="JADRCR010000002">
    <property type="protein sequence ID" value="MBK5143134.1"/>
    <property type="molecule type" value="Genomic_DNA"/>
</dbReference>
<accession>A0ABS1IN84</accession>
<name>A0ABS1IN84_9GAMM</name>
<keyword evidence="2" id="KW-1185">Reference proteome</keyword>
<protein>
    <recommendedName>
        <fullName evidence="3">Restriction alleviation protein, Lar family</fullName>
    </recommendedName>
</protein>
<evidence type="ECO:0000313" key="1">
    <source>
        <dbReference type="EMBL" id="MBK5143134.1"/>
    </source>
</evidence>
<evidence type="ECO:0008006" key="3">
    <source>
        <dbReference type="Google" id="ProtNLM"/>
    </source>
</evidence>
<organism evidence="1 2">
    <name type="scientific">Limnobaculum allomyrinae</name>
    <dbReference type="NCBI Taxonomy" id="2791986"/>
    <lineage>
        <taxon>Bacteria</taxon>
        <taxon>Pseudomonadati</taxon>
        <taxon>Pseudomonadota</taxon>
        <taxon>Gammaproteobacteria</taxon>
        <taxon>Enterobacterales</taxon>
        <taxon>Budviciaceae</taxon>
        <taxon>Limnobaculum</taxon>
    </lineage>
</organism>
<dbReference type="Proteomes" id="UP001296921">
    <property type="component" value="Unassembled WGS sequence"/>
</dbReference>